<keyword evidence="1" id="KW-1133">Transmembrane helix</keyword>
<gene>
    <name evidence="2" type="ORF">DZC30_02430</name>
</gene>
<feature type="transmembrane region" description="Helical" evidence="1">
    <location>
        <begin position="6"/>
        <end position="24"/>
    </location>
</feature>
<protein>
    <submittedName>
        <fullName evidence="2">Uncharacterized protein</fullName>
    </submittedName>
</protein>
<organism evidence="2 3">
    <name type="scientific">Comamonas testosteroni</name>
    <name type="common">Pseudomonas testosteroni</name>
    <dbReference type="NCBI Taxonomy" id="285"/>
    <lineage>
        <taxon>Bacteria</taxon>
        <taxon>Pseudomonadati</taxon>
        <taxon>Pseudomonadota</taxon>
        <taxon>Betaproteobacteria</taxon>
        <taxon>Burkholderiales</taxon>
        <taxon>Comamonadaceae</taxon>
        <taxon>Comamonas</taxon>
    </lineage>
</organism>
<sequence>MSEIQTVLALLLYLAVIVFLLVFIQELRFRIAYNKLTCQLVLAVERLNREGTMQSAAALTELRRANDKVQLMKESQAKLTMRLLTYVFGSPRK</sequence>
<accession>A0A373FSY5</accession>
<dbReference type="AlphaFoldDB" id="A0A373FSY5"/>
<dbReference type="Proteomes" id="UP000261948">
    <property type="component" value="Unassembled WGS sequence"/>
</dbReference>
<reference evidence="2 3" key="1">
    <citation type="submission" date="2018-08" db="EMBL/GenBank/DDBJ databases">
        <title>Comamonas testosteroni strain SWCO2.</title>
        <authorList>
            <person name="Jiang N."/>
            <person name="Zhang X.Z."/>
        </authorList>
    </citation>
    <scope>NUCLEOTIDE SEQUENCE [LARGE SCALE GENOMIC DNA]</scope>
    <source>
        <strain evidence="2 3">SWCO2</strain>
    </source>
</reference>
<evidence type="ECO:0000313" key="2">
    <source>
        <dbReference type="EMBL" id="RGE46652.1"/>
    </source>
</evidence>
<proteinExistence type="predicted"/>
<name>A0A373FSY5_COMTE</name>
<keyword evidence="3" id="KW-1185">Reference proteome</keyword>
<keyword evidence="1" id="KW-0812">Transmembrane</keyword>
<evidence type="ECO:0000256" key="1">
    <source>
        <dbReference type="SAM" id="Phobius"/>
    </source>
</evidence>
<comment type="caution">
    <text evidence="2">The sequence shown here is derived from an EMBL/GenBank/DDBJ whole genome shotgun (WGS) entry which is preliminary data.</text>
</comment>
<evidence type="ECO:0000313" key="3">
    <source>
        <dbReference type="Proteomes" id="UP000261948"/>
    </source>
</evidence>
<dbReference type="EMBL" id="QURR01000002">
    <property type="protein sequence ID" value="RGE46652.1"/>
    <property type="molecule type" value="Genomic_DNA"/>
</dbReference>
<keyword evidence="1" id="KW-0472">Membrane</keyword>